<dbReference type="AlphaFoldDB" id="A0A917RMK9"/>
<name>A0A917RMK9_9NOCA</name>
<protein>
    <submittedName>
        <fullName evidence="3">Short-chain type dehydrogenase/reductase</fullName>
    </submittedName>
</protein>
<organism evidence="3 4">
    <name type="scientific">Nocardia jinanensis</name>
    <dbReference type="NCBI Taxonomy" id="382504"/>
    <lineage>
        <taxon>Bacteria</taxon>
        <taxon>Bacillati</taxon>
        <taxon>Actinomycetota</taxon>
        <taxon>Actinomycetes</taxon>
        <taxon>Mycobacteriales</taxon>
        <taxon>Nocardiaceae</taxon>
        <taxon>Nocardia</taxon>
    </lineage>
</organism>
<dbReference type="PANTHER" id="PTHR24321:SF14">
    <property type="entry name" value="SHORT-CHAIN TYPE DEHYDROGENASE_REDUCTASE BLR2146-RELATED"/>
    <property type="match status" value="1"/>
</dbReference>
<accession>A0A917RMK9</accession>
<dbReference type="InterPro" id="IPR020904">
    <property type="entry name" value="Sc_DH/Rdtase_CS"/>
</dbReference>
<dbReference type="SUPFAM" id="SSF51735">
    <property type="entry name" value="NAD(P)-binding Rossmann-fold domains"/>
    <property type="match status" value="1"/>
</dbReference>
<evidence type="ECO:0000256" key="2">
    <source>
        <dbReference type="ARBA" id="ARBA00023002"/>
    </source>
</evidence>
<dbReference type="RefSeq" id="WP_058856791.1">
    <property type="nucleotide sequence ID" value="NZ_BMMH01000006.1"/>
</dbReference>
<dbReference type="EMBL" id="BMMH01000006">
    <property type="protein sequence ID" value="GGL14779.1"/>
    <property type="molecule type" value="Genomic_DNA"/>
</dbReference>
<evidence type="ECO:0000313" key="4">
    <source>
        <dbReference type="Proteomes" id="UP000638263"/>
    </source>
</evidence>
<dbReference type="PROSITE" id="PS00061">
    <property type="entry name" value="ADH_SHORT"/>
    <property type="match status" value="1"/>
</dbReference>
<dbReference type="Pfam" id="PF13561">
    <property type="entry name" value="adh_short_C2"/>
    <property type="match status" value="1"/>
</dbReference>
<dbReference type="PRINTS" id="PR00081">
    <property type="entry name" value="GDHRDH"/>
</dbReference>
<proteinExistence type="inferred from homology"/>
<reference evidence="3" key="2">
    <citation type="submission" date="2020-09" db="EMBL/GenBank/DDBJ databases">
        <authorList>
            <person name="Sun Q."/>
            <person name="Zhou Y."/>
        </authorList>
    </citation>
    <scope>NUCLEOTIDE SEQUENCE</scope>
    <source>
        <strain evidence="3">CGMCC 4.3508</strain>
    </source>
</reference>
<gene>
    <name evidence="3" type="ORF">GCM10011588_31620</name>
</gene>
<dbReference type="CDD" id="cd05233">
    <property type="entry name" value="SDR_c"/>
    <property type="match status" value="1"/>
</dbReference>
<dbReference type="PRINTS" id="PR00080">
    <property type="entry name" value="SDRFAMILY"/>
</dbReference>
<dbReference type="GO" id="GO:0016491">
    <property type="term" value="F:oxidoreductase activity"/>
    <property type="evidence" value="ECO:0007669"/>
    <property type="project" value="UniProtKB-KW"/>
</dbReference>
<evidence type="ECO:0000256" key="1">
    <source>
        <dbReference type="ARBA" id="ARBA00006484"/>
    </source>
</evidence>
<keyword evidence="4" id="KW-1185">Reference proteome</keyword>
<evidence type="ECO:0000313" key="3">
    <source>
        <dbReference type="EMBL" id="GGL14779.1"/>
    </source>
</evidence>
<reference evidence="3" key="1">
    <citation type="journal article" date="2014" name="Int. J. Syst. Evol. Microbiol.">
        <title>Complete genome sequence of Corynebacterium casei LMG S-19264T (=DSM 44701T), isolated from a smear-ripened cheese.</title>
        <authorList>
            <consortium name="US DOE Joint Genome Institute (JGI-PGF)"/>
            <person name="Walter F."/>
            <person name="Albersmeier A."/>
            <person name="Kalinowski J."/>
            <person name="Ruckert C."/>
        </authorList>
    </citation>
    <scope>NUCLEOTIDE SEQUENCE</scope>
    <source>
        <strain evidence="3">CGMCC 4.3508</strain>
    </source>
</reference>
<comment type="similarity">
    <text evidence="1">Belongs to the short-chain dehydrogenases/reductases (SDR) family.</text>
</comment>
<dbReference type="Gene3D" id="3.40.50.720">
    <property type="entry name" value="NAD(P)-binding Rossmann-like Domain"/>
    <property type="match status" value="1"/>
</dbReference>
<dbReference type="InterPro" id="IPR036291">
    <property type="entry name" value="NAD(P)-bd_dom_sf"/>
</dbReference>
<dbReference type="PANTHER" id="PTHR24321">
    <property type="entry name" value="DEHYDROGENASES, SHORT CHAIN"/>
    <property type="match status" value="1"/>
</dbReference>
<dbReference type="Proteomes" id="UP000638263">
    <property type="component" value="Unassembled WGS sequence"/>
</dbReference>
<dbReference type="FunFam" id="3.40.50.720:FF:000084">
    <property type="entry name" value="Short-chain dehydrogenase reductase"/>
    <property type="match status" value="1"/>
</dbReference>
<comment type="caution">
    <text evidence="3">The sequence shown here is derived from an EMBL/GenBank/DDBJ whole genome shotgun (WGS) entry which is preliminary data.</text>
</comment>
<dbReference type="InterPro" id="IPR002347">
    <property type="entry name" value="SDR_fam"/>
</dbReference>
<keyword evidence="2" id="KW-0560">Oxidoreductase</keyword>
<sequence>MGLLEGKVAVVTGAGGVIGSDTARLLAQEGARLVLTDLATSRVDEIAGELTEAGHEAVSVVGDITAEETAESIIGRTMSTFGRLDILDNNAGATYLSPQDGDLLGTTRELWEISTSINVTAPMLLCKHAVPAMIAGGGGSIVNISSGQSLRGDIRNTAYAAGKGALNSLTQHIAVQYGPQGVRCNAIAPGLIVGEDRLASFPAQVKEMFEPNCSIQRLGRPRDISNAVLYLGSDLSSYVTGQVITVDGGITRQLATVGPSRAMALAPINTKE</sequence>